<sequence length="102" mass="11148">MKSILIPLLILVVMGCSYQPQPGDWASYDDPSGWLPSDNGCKVNRYYVPDAVSVEWKGPCIDGFAIGKGALYWVEEDGVTGFKTQCLQPDHPDSDCFMGGAK</sequence>
<keyword evidence="2" id="KW-1185">Reference proteome</keyword>
<organism evidence="1 2">
    <name type="scientific">Corallincola spongiicola</name>
    <dbReference type="NCBI Taxonomy" id="2520508"/>
    <lineage>
        <taxon>Bacteria</taxon>
        <taxon>Pseudomonadati</taxon>
        <taxon>Pseudomonadota</taxon>
        <taxon>Gammaproteobacteria</taxon>
        <taxon>Alteromonadales</taxon>
        <taxon>Psychromonadaceae</taxon>
        <taxon>Corallincola</taxon>
    </lineage>
</organism>
<reference evidence="2" key="1">
    <citation type="submission" date="2019-02" db="EMBL/GenBank/DDBJ databases">
        <title>Draft genome sequence of Muricauda sp. 176CP4-71.</title>
        <authorList>
            <person name="Park J.-S."/>
        </authorList>
    </citation>
    <scope>NUCLEOTIDE SEQUENCE [LARGE SCALE GENOMIC DNA]</scope>
    <source>
        <strain evidence="2">176GS2-150</strain>
    </source>
</reference>
<dbReference type="EMBL" id="SHLY01000002">
    <property type="protein sequence ID" value="TAA47100.1"/>
    <property type="molecule type" value="Genomic_DNA"/>
</dbReference>
<accession>A0ABY1WQT4</accession>
<name>A0ABY1WQT4_9GAMM</name>
<dbReference type="Proteomes" id="UP000292544">
    <property type="component" value="Unassembled WGS sequence"/>
</dbReference>
<evidence type="ECO:0008006" key="3">
    <source>
        <dbReference type="Google" id="ProtNLM"/>
    </source>
</evidence>
<dbReference type="RefSeq" id="WP_130566310.1">
    <property type="nucleotide sequence ID" value="NZ_SHLY01000002.1"/>
</dbReference>
<protein>
    <recommendedName>
        <fullName evidence="3">DUF333 domain-containing protein</fullName>
    </recommendedName>
</protein>
<proteinExistence type="predicted"/>
<dbReference type="PROSITE" id="PS51257">
    <property type="entry name" value="PROKAR_LIPOPROTEIN"/>
    <property type="match status" value="1"/>
</dbReference>
<evidence type="ECO:0000313" key="1">
    <source>
        <dbReference type="EMBL" id="TAA47100.1"/>
    </source>
</evidence>
<comment type="caution">
    <text evidence="1">The sequence shown here is derived from an EMBL/GenBank/DDBJ whole genome shotgun (WGS) entry which is preliminary data.</text>
</comment>
<gene>
    <name evidence="1" type="ORF">EXY25_07590</name>
</gene>
<evidence type="ECO:0000313" key="2">
    <source>
        <dbReference type="Proteomes" id="UP000292544"/>
    </source>
</evidence>